<dbReference type="Proteomes" id="UP000728032">
    <property type="component" value="Unassembled WGS sequence"/>
</dbReference>
<dbReference type="SMART" id="SM00355">
    <property type="entry name" value="ZnF_C2H2"/>
    <property type="match status" value="12"/>
</dbReference>
<dbReference type="Gene3D" id="3.30.160.60">
    <property type="entry name" value="Classic Zinc Finger"/>
    <property type="match status" value="6"/>
</dbReference>
<feature type="compositionally biased region" description="Polar residues" evidence="6">
    <location>
        <begin position="125"/>
        <end position="143"/>
    </location>
</feature>
<keyword evidence="2" id="KW-0677">Repeat</keyword>
<keyword evidence="1" id="KW-0479">Metal-binding</keyword>
<feature type="region of interest" description="Disordered" evidence="6">
    <location>
        <begin position="125"/>
        <end position="157"/>
    </location>
</feature>
<dbReference type="InterPro" id="IPR051061">
    <property type="entry name" value="Zinc_finger_trans_reg"/>
</dbReference>
<keyword evidence="9" id="KW-1185">Reference proteome</keyword>
<feature type="domain" description="C2H2-type" evidence="7">
    <location>
        <begin position="392"/>
        <end position="422"/>
    </location>
</feature>
<evidence type="ECO:0000313" key="8">
    <source>
        <dbReference type="EMBL" id="CAD7660247.1"/>
    </source>
</evidence>
<feature type="domain" description="C2H2-type" evidence="7">
    <location>
        <begin position="514"/>
        <end position="541"/>
    </location>
</feature>
<dbReference type="PANTHER" id="PTHR46179:SF28">
    <property type="entry name" value="SI:DKEY-208K4.2 PROTEIN"/>
    <property type="match status" value="1"/>
</dbReference>
<evidence type="ECO:0000256" key="5">
    <source>
        <dbReference type="PROSITE-ProRule" id="PRU00042"/>
    </source>
</evidence>
<feature type="compositionally biased region" description="Low complexity" evidence="6">
    <location>
        <begin position="144"/>
        <end position="155"/>
    </location>
</feature>
<feature type="domain" description="C2H2-type" evidence="7">
    <location>
        <begin position="334"/>
        <end position="361"/>
    </location>
</feature>
<evidence type="ECO:0000256" key="4">
    <source>
        <dbReference type="ARBA" id="ARBA00022833"/>
    </source>
</evidence>
<dbReference type="SUPFAM" id="SSF57667">
    <property type="entry name" value="beta-beta-alpha zinc fingers"/>
    <property type="match status" value="5"/>
</dbReference>
<reference evidence="8" key="1">
    <citation type="submission" date="2020-11" db="EMBL/GenBank/DDBJ databases">
        <authorList>
            <person name="Tran Van P."/>
        </authorList>
    </citation>
    <scope>NUCLEOTIDE SEQUENCE</scope>
</reference>
<evidence type="ECO:0000256" key="1">
    <source>
        <dbReference type="ARBA" id="ARBA00022723"/>
    </source>
</evidence>
<dbReference type="PANTHER" id="PTHR46179">
    <property type="entry name" value="ZINC FINGER PROTEIN"/>
    <property type="match status" value="1"/>
</dbReference>
<keyword evidence="4" id="KW-0862">Zinc</keyword>
<feature type="non-terminal residue" evidence="8">
    <location>
        <position position="579"/>
    </location>
</feature>
<keyword evidence="3 5" id="KW-0863">Zinc-finger</keyword>
<dbReference type="AlphaFoldDB" id="A0A7R9MHK3"/>
<name>A0A7R9MHK3_9ACAR</name>
<dbReference type="FunFam" id="3.30.160.60:FF:000072">
    <property type="entry name" value="zinc finger protein 143 isoform X1"/>
    <property type="match status" value="1"/>
</dbReference>
<evidence type="ECO:0000256" key="2">
    <source>
        <dbReference type="ARBA" id="ARBA00022737"/>
    </source>
</evidence>
<feature type="domain" description="C2H2-type" evidence="7">
    <location>
        <begin position="484"/>
        <end position="513"/>
    </location>
</feature>
<organism evidence="8">
    <name type="scientific">Oppiella nova</name>
    <dbReference type="NCBI Taxonomy" id="334625"/>
    <lineage>
        <taxon>Eukaryota</taxon>
        <taxon>Metazoa</taxon>
        <taxon>Ecdysozoa</taxon>
        <taxon>Arthropoda</taxon>
        <taxon>Chelicerata</taxon>
        <taxon>Arachnida</taxon>
        <taxon>Acari</taxon>
        <taxon>Acariformes</taxon>
        <taxon>Sarcoptiformes</taxon>
        <taxon>Oribatida</taxon>
        <taxon>Brachypylina</taxon>
        <taxon>Oppioidea</taxon>
        <taxon>Oppiidae</taxon>
        <taxon>Oppiella</taxon>
    </lineage>
</organism>
<protein>
    <recommendedName>
        <fullName evidence="7">C2H2-type domain-containing protein</fullName>
    </recommendedName>
</protein>
<sequence length="579" mass="66939">TFNHNYNQLKSQHLPQEVREVRNDTNEEIFVATDDNTRDGSESETKTKANVVLKTTGSTKQVVKTDDKITTKCVKLFFCKLLGCGKLFKTKDTFDLHLKTHSSEAINGSNNSSVDTSCQISLPLTETSNSGTKSLNPEVTANKTTLSSTSPPVVSQKGSNKRKRLLVAIEPQKRFKYDVNDSGEQFTYEVELDNPLGIHNSTNIHCLDTNCEFVTENEIQLTEHVADKHSITILECNYESCGRLLPSEELFTEHVKLFHKKTNVTKRDAKSTTKRDANRATEPSLFDNKTSLKDHMVSYHSMVPFECEYNSCDQMFAFEEYLREHVSERHTKRFECTDCQKVFRSGFELECHRSLHTGRKRLKCGVKGCDYKCNYKDQLEAHMNNHSGLKPFKCTIEGCGKQFPRRHGLQKHIRFVHSLVRNYVCDHENCNKAFKSSSALKLHQKTHCNDGQVYKCQEPGCGQEFGSLSGLYAHKYRRHTNRLFKCEWPGCDYSNQFKSNYENHMTVHTTDTPFPCLSCDKRFKTQARLRDHTLLHQKPRYRCDWKGCTFKTHINAVLNRHMKKHKNNKNYKYKPIKYK</sequence>
<feature type="domain" description="C2H2-type" evidence="7">
    <location>
        <begin position="362"/>
        <end position="391"/>
    </location>
</feature>
<evidence type="ECO:0000256" key="6">
    <source>
        <dbReference type="SAM" id="MobiDB-lite"/>
    </source>
</evidence>
<dbReference type="Pfam" id="PF00096">
    <property type="entry name" value="zf-C2H2"/>
    <property type="match status" value="2"/>
</dbReference>
<proteinExistence type="predicted"/>
<feature type="domain" description="C2H2-type" evidence="7">
    <location>
        <begin position="305"/>
        <end position="335"/>
    </location>
</feature>
<feature type="domain" description="C2H2-type" evidence="7">
    <location>
        <begin position="423"/>
        <end position="452"/>
    </location>
</feature>
<gene>
    <name evidence="8" type="ORF">ONB1V03_LOCUS16817</name>
</gene>
<evidence type="ECO:0000256" key="3">
    <source>
        <dbReference type="ARBA" id="ARBA00022771"/>
    </source>
</evidence>
<dbReference type="GO" id="GO:0005634">
    <property type="term" value="C:nucleus"/>
    <property type="evidence" value="ECO:0007669"/>
    <property type="project" value="UniProtKB-SubCell"/>
</dbReference>
<feature type="domain" description="C2H2-type" evidence="7">
    <location>
        <begin position="77"/>
        <end position="106"/>
    </location>
</feature>
<dbReference type="GO" id="GO:0008270">
    <property type="term" value="F:zinc ion binding"/>
    <property type="evidence" value="ECO:0007669"/>
    <property type="project" value="UniProtKB-KW"/>
</dbReference>
<accession>A0A7R9MHK3</accession>
<evidence type="ECO:0000313" key="9">
    <source>
        <dbReference type="Proteomes" id="UP000728032"/>
    </source>
</evidence>
<dbReference type="InterPro" id="IPR013087">
    <property type="entry name" value="Znf_C2H2_type"/>
</dbReference>
<dbReference type="PROSITE" id="PS00028">
    <property type="entry name" value="ZINC_FINGER_C2H2_1"/>
    <property type="match status" value="9"/>
</dbReference>
<evidence type="ECO:0000259" key="7">
    <source>
        <dbReference type="PROSITE" id="PS50157"/>
    </source>
</evidence>
<dbReference type="GO" id="GO:0006357">
    <property type="term" value="P:regulation of transcription by RNA polymerase II"/>
    <property type="evidence" value="ECO:0007669"/>
    <property type="project" value="TreeGrafter"/>
</dbReference>
<dbReference type="PROSITE" id="PS50157">
    <property type="entry name" value="ZINC_FINGER_C2H2_2"/>
    <property type="match status" value="9"/>
</dbReference>
<dbReference type="OrthoDB" id="8117106at2759"/>
<dbReference type="EMBL" id="OC934514">
    <property type="protein sequence ID" value="CAD7660247.1"/>
    <property type="molecule type" value="Genomic_DNA"/>
</dbReference>
<dbReference type="EMBL" id="CAJPVJ010019689">
    <property type="protein sequence ID" value="CAG2177385.1"/>
    <property type="molecule type" value="Genomic_DNA"/>
</dbReference>
<feature type="domain" description="C2H2-type" evidence="7">
    <location>
        <begin position="454"/>
        <end position="484"/>
    </location>
</feature>
<dbReference type="InterPro" id="IPR036236">
    <property type="entry name" value="Znf_C2H2_sf"/>
</dbReference>